<dbReference type="Pfam" id="PF07679">
    <property type="entry name" value="I-set"/>
    <property type="match status" value="4"/>
</dbReference>
<dbReference type="PROSITE" id="PS50835">
    <property type="entry name" value="IG_LIKE"/>
    <property type="match status" value="4"/>
</dbReference>
<dbReference type="GO" id="GO:0020037">
    <property type="term" value="F:heme binding"/>
    <property type="evidence" value="ECO:0007669"/>
    <property type="project" value="InterPro"/>
</dbReference>
<evidence type="ECO:0000256" key="13">
    <source>
        <dbReference type="ARBA" id="ARBA00023004"/>
    </source>
</evidence>
<dbReference type="Gene3D" id="2.60.40.10">
    <property type="entry name" value="Immunoglobulins"/>
    <property type="match status" value="4"/>
</dbReference>
<keyword evidence="5" id="KW-0575">Peroxidase</keyword>
<evidence type="ECO:0000313" key="30">
    <source>
        <dbReference type="Proteomes" id="UP001152759"/>
    </source>
</evidence>
<dbReference type="FunFam" id="1.10.640.10:FF:000001">
    <property type="entry name" value="Peroxidasin homolog"/>
    <property type="match status" value="1"/>
</dbReference>
<comment type="similarity">
    <text evidence="23">Belongs to the peroxidase family. XPO subfamily.</text>
</comment>
<reference evidence="29" key="1">
    <citation type="submission" date="2021-12" db="EMBL/GenBank/DDBJ databases">
        <authorList>
            <person name="King R."/>
        </authorList>
    </citation>
    <scope>NUCLEOTIDE SEQUENCE</scope>
</reference>
<dbReference type="PANTHER" id="PTHR11475:SF58">
    <property type="entry name" value="PEROXIDASIN"/>
    <property type="match status" value="1"/>
</dbReference>
<evidence type="ECO:0000259" key="28">
    <source>
        <dbReference type="PROSITE" id="PS50835"/>
    </source>
</evidence>
<evidence type="ECO:0000256" key="22">
    <source>
        <dbReference type="ARBA" id="ARBA00049501"/>
    </source>
</evidence>
<dbReference type="PROSITE" id="PS50292">
    <property type="entry name" value="PEROXIDASE_3"/>
    <property type="match status" value="1"/>
</dbReference>
<evidence type="ECO:0000256" key="8">
    <source>
        <dbReference type="ARBA" id="ARBA00022723"/>
    </source>
</evidence>
<dbReference type="CDD" id="cd00096">
    <property type="entry name" value="Ig"/>
    <property type="match status" value="1"/>
</dbReference>
<feature type="domain" description="Ig-like" evidence="28">
    <location>
        <begin position="526"/>
        <end position="613"/>
    </location>
</feature>
<feature type="chain" id="PRO_5040355646" description="Peroxidase" evidence="26">
    <location>
        <begin position="17"/>
        <end position="1438"/>
    </location>
</feature>
<feature type="domain" description="VWFC" evidence="27">
    <location>
        <begin position="1379"/>
        <end position="1438"/>
    </location>
</feature>
<evidence type="ECO:0000256" key="7">
    <source>
        <dbReference type="ARBA" id="ARBA00022617"/>
    </source>
</evidence>
<keyword evidence="10" id="KW-0677">Repeat</keyword>
<proteinExistence type="inferred from homology"/>
<evidence type="ECO:0000256" key="17">
    <source>
        <dbReference type="ARBA" id="ARBA00023319"/>
    </source>
</evidence>
<keyword evidence="6" id="KW-0433">Leucine-rich repeat</keyword>
<dbReference type="InterPro" id="IPR001007">
    <property type="entry name" value="VWF_dom"/>
</dbReference>
<keyword evidence="25" id="KW-0175">Coiled coil</keyword>
<evidence type="ECO:0000256" key="19">
    <source>
        <dbReference type="ARBA" id="ARBA00047610"/>
    </source>
</evidence>
<keyword evidence="16" id="KW-0325">Glycoprotein</keyword>
<dbReference type="SMART" id="SM00365">
    <property type="entry name" value="LRR_SD22"/>
    <property type="match status" value="4"/>
</dbReference>
<dbReference type="EMBL" id="OU963864">
    <property type="protein sequence ID" value="CAH0386545.1"/>
    <property type="molecule type" value="Genomic_DNA"/>
</dbReference>
<dbReference type="SUPFAM" id="SSF48726">
    <property type="entry name" value="Immunoglobulin"/>
    <property type="match status" value="4"/>
</dbReference>
<feature type="coiled-coil region" evidence="25">
    <location>
        <begin position="1341"/>
        <end position="1375"/>
    </location>
</feature>
<keyword evidence="12" id="KW-0560">Oxidoreductase</keyword>
<dbReference type="FunFam" id="2.60.40.10:FF:000032">
    <property type="entry name" value="palladin isoform X1"/>
    <property type="match status" value="2"/>
</dbReference>
<evidence type="ECO:0000256" key="4">
    <source>
        <dbReference type="ARBA" id="ARBA00022525"/>
    </source>
</evidence>
<keyword evidence="13 24" id="KW-0408">Iron</keyword>
<dbReference type="SUPFAM" id="SSF57603">
    <property type="entry name" value="FnI-like domain"/>
    <property type="match status" value="1"/>
</dbReference>
<protein>
    <recommendedName>
        <fullName evidence="31">Peroxidase</fullName>
    </recommendedName>
</protein>
<evidence type="ECO:0000256" key="26">
    <source>
        <dbReference type="SAM" id="SignalP"/>
    </source>
</evidence>
<evidence type="ECO:0008006" key="31">
    <source>
        <dbReference type="Google" id="ProtNLM"/>
    </source>
</evidence>
<dbReference type="Gene3D" id="1.10.640.10">
    <property type="entry name" value="Haem peroxidase domain superfamily, animal type"/>
    <property type="match status" value="1"/>
</dbReference>
<evidence type="ECO:0000256" key="1">
    <source>
        <dbReference type="ARBA" id="ARBA00001970"/>
    </source>
</evidence>
<dbReference type="GO" id="GO:0006979">
    <property type="term" value="P:response to oxidative stress"/>
    <property type="evidence" value="ECO:0007669"/>
    <property type="project" value="InterPro"/>
</dbReference>
<dbReference type="InterPro" id="IPR010255">
    <property type="entry name" value="Haem_peroxidase_sf"/>
</dbReference>
<comment type="catalytic activity">
    <reaction evidence="22">
        <text>hypobromite + L-tyrosyl-[protein] + H(+) = 3-bromo-L-tyrosyl-[protein] + H2O</text>
        <dbReference type="Rhea" id="RHEA:69356"/>
        <dbReference type="Rhea" id="RHEA-COMP:10136"/>
        <dbReference type="Rhea" id="RHEA-COMP:17686"/>
        <dbReference type="ChEBI" id="CHEBI:15377"/>
        <dbReference type="ChEBI" id="CHEBI:15378"/>
        <dbReference type="ChEBI" id="CHEBI:29250"/>
        <dbReference type="ChEBI" id="CHEBI:46858"/>
        <dbReference type="ChEBI" id="CHEBI:183512"/>
    </reaction>
    <physiologicalReaction direction="left-to-right" evidence="22">
        <dbReference type="Rhea" id="RHEA:69357"/>
    </physiologicalReaction>
</comment>
<comment type="subcellular location">
    <subcellularLocation>
        <location evidence="2">Membrane</location>
    </subcellularLocation>
    <subcellularLocation>
        <location evidence="3">Secreted</location>
    </subcellularLocation>
</comment>
<dbReference type="PROSITE" id="PS01208">
    <property type="entry name" value="VWFC_1"/>
    <property type="match status" value="1"/>
</dbReference>
<dbReference type="PANTHER" id="PTHR11475">
    <property type="entry name" value="OXIDASE/PEROXIDASE"/>
    <property type="match status" value="1"/>
</dbReference>
<dbReference type="Gene3D" id="3.80.10.10">
    <property type="entry name" value="Ribonuclease Inhibitor"/>
    <property type="match status" value="1"/>
</dbReference>
<feature type="domain" description="Ig-like" evidence="28">
    <location>
        <begin position="336"/>
        <end position="424"/>
    </location>
</feature>
<evidence type="ECO:0000256" key="15">
    <source>
        <dbReference type="ARBA" id="ARBA00023157"/>
    </source>
</evidence>
<evidence type="ECO:0000256" key="25">
    <source>
        <dbReference type="SAM" id="Coils"/>
    </source>
</evidence>
<dbReference type="InterPro" id="IPR003591">
    <property type="entry name" value="Leu-rich_rpt_typical-subtyp"/>
</dbReference>
<dbReference type="InterPro" id="IPR037120">
    <property type="entry name" value="Haem_peroxidase_sf_animal"/>
</dbReference>
<dbReference type="SMART" id="SM00082">
    <property type="entry name" value="LRRCT"/>
    <property type="match status" value="1"/>
</dbReference>
<keyword evidence="30" id="KW-1185">Reference proteome</keyword>
<comment type="catalytic activity">
    <reaction evidence="21">
        <text>L-tyrosyl-[protein] + bromide + H2O2 + H(+) = 3-bromo-L-tyrosyl-[protein] + 2 H2O</text>
        <dbReference type="Rhea" id="RHEA:69360"/>
        <dbReference type="Rhea" id="RHEA-COMP:10136"/>
        <dbReference type="Rhea" id="RHEA-COMP:17686"/>
        <dbReference type="ChEBI" id="CHEBI:15377"/>
        <dbReference type="ChEBI" id="CHEBI:15378"/>
        <dbReference type="ChEBI" id="CHEBI:15858"/>
        <dbReference type="ChEBI" id="CHEBI:16240"/>
        <dbReference type="ChEBI" id="CHEBI:46858"/>
        <dbReference type="ChEBI" id="CHEBI:183512"/>
    </reaction>
    <physiologicalReaction direction="left-to-right" evidence="21">
        <dbReference type="Rhea" id="RHEA:69361"/>
    </physiologicalReaction>
</comment>
<evidence type="ECO:0000313" key="29">
    <source>
        <dbReference type="EMBL" id="CAH0386545.1"/>
    </source>
</evidence>
<name>A0A9P0A8N3_BEMTA</name>
<evidence type="ECO:0000256" key="20">
    <source>
        <dbReference type="ARBA" id="ARBA00048396"/>
    </source>
</evidence>
<dbReference type="PROSITE" id="PS50184">
    <property type="entry name" value="VWFC_2"/>
    <property type="match status" value="1"/>
</dbReference>
<dbReference type="InterPro" id="IPR000483">
    <property type="entry name" value="Cys-rich_flank_reg_C"/>
</dbReference>
<evidence type="ECO:0000256" key="18">
    <source>
        <dbReference type="ARBA" id="ARBA00047544"/>
    </source>
</evidence>
<dbReference type="Pfam" id="PF23334">
    <property type="entry name" value="VWC2L_2nd"/>
    <property type="match status" value="1"/>
</dbReference>
<dbReference type="SMART" id="SM00369">
    <property type="entry name" value="LRR_TYP"/>
    <property type="match status" value="5"/>
</dbReference>
<evidence type="ECO:0000256" key="24">
    <source>
        <dbReference type="PIRSR" id="PIRSR619791-2"/>
    </source>
</evidence>
<feature type="domain" description="Ig-like" evidence="28">
    <location>
        <begin position="428"/>
        <end position="517"/>
    </location>
</feature>
<evidence type="ECO:0000256" key="14">
    <source>
        <dbReference type="ARBA" id="ARBA00023136"/>
    </source>
</evidence>
<dbReference type="SMART" id="SM00214">
    <property type="entry name" value="VWC"/>
    <property type="match status" value="1"/>
</dbReference>
<dbReference type="GO" id="GO:0005615">
    <property type="term" value="C:extracellular space"/>
    <property type="evidence" value="ECO:0007669"/>
    <property type="project" value="TreeGrafter"/>
</dbReference>
<dbReference type="InterPro" id="IPR034824">
    <property type="entry name" value="Peroxidasin_peroxidase"/>
</dbReference>
<dbReference type="Pfam" id="PF13855">
    <property type="entry name" value="LRR_8"/>
    <property type="match status" value="1"/>
</dbReference>
<keyword evidence="17" id="KW-0393">Immunoglobulin domain</keyword>
<evidence type="ECO:0000256" key="16">
    <source>
        <dbReference type="ARBA" id="ARBA00023180"/>
    </source>
</evidence>
<dbReference type="InterPro" id="IPR000372">
    <property type="entry name" value="LRRNT"/>
</dbReference>
<dbReference type="FunFam" id="2.60.40.10:FF:000004">
    <property type="entry name" value="DCC isoform 1"/>
    <property type="match status" value="1"/>
</dbReference>
<evidence type="ECO:0000256" key="3">
    <source>
        <dbReference type="ARBA" id="ARBA00004613"/>
    </source>
</evidence>
<dbReference type="GO" id="GO:0046872">
    <property type="term" value="F:metal ion binding"/>
    <property type="evidence" value="ECO:0007669"/>
    <property type="project" value="UniProtKB-KW"/>
</dbReference>
<dbReference type="Proteomes" id="UP001152759">
    <property type="component" value="Chromosome 3"/>
</dbReference>
<evidence type="ECO:0000256" key="2">
    <source>
        <dbReference type="ARBA" id="ARBA00004370"/>
    </source>
</evidence>
<dbReference type="InterPro" id="IPR001611">
    <property type="entry name" value="Leu-rich_rpt"/>
</dbReference>
<sequence length="1438" mass="161587">MFPSLALCLLLPLARAQGPAPGPLDVAQPTPACPSKCVCFRTTVRCMSVDLRDVPRVPANTTILDLRFNRIREIVPGSLSHLKNLNTLLLNNNQLSQLDKGVFDGLSQLKYLFLYKNRIQSVHPEAFKDLSNLEFLYLHYNRIESLPKDVFSDLVKLERLFLQNNKIHHLSSEAFKNLNVLQRLRLDGNALVCDCEIMWLSHLLREKHMQSVHFAATCDQPEVMHGKNLSSITEDDMHCKPPELIKEPHDVEVSFGGSAFFTCKAEGDPKPEIVWMRDSNEIDAANPHYTVTSDGLLIEPMSTSDLGVYECMAKNLMGEIKSKAARVITKKDIHNEKLHLLRAPIDTNIKEGESFTLDCLTSSKLKATVQWIKDGLPISENSNTHIDQESGSLTIENSRRSDSGTYTCVSINSHDRLESKAVVTVNTPPFLISSSPSSRLKRGETAELHCSVDGWPTPTVTWYHNGQSLVAGPRITFLEEGSKFILLIESLVESDAGMYTCLAQNQYGSLETNKELRIINHGPRPPRIIVRPFNLDAPQFSSIELPCKAEGEPHPTVLWTRNNAPVIQDPLHRISGSGSLRIYNVSAEDAGNYECEASNVHGKDTASCSVTVSGVESASTNDGLIQQAFNEASADVDRAVSSTLNQLFSDSPSARSPDILMRLTRFPDANARSIARAADVFERTLFYIRKHVTSGRKMNITDDFKYEDVLSPVQVELIANMSGCMTHQVKTNCSDLCFHTKYRTIDGTCNNLQHPMWGASLTGFRRLQKPIYENGFSTPVGWTKSIKYFGFEKPLARVVSNEIIKTEDITPDIEITHMVMQWGQFLDHDLDHAIPSTSLESWEGIDCKKSCAYAAPCFPMDVPEHDPRIKNRRCMDFIRSSAICGSGMTSVFFGAIQPREQINQLTAFIDGSQVYGFTNQRANVLRDLRNDDGLLREGIKAPYDKPLLPIAGATEVDCRRDLTEGDVGCFLAGDIRVNEQVGLIAMHTIWLREHNRIARVFQTLNPTWDGDTIFHETRKLIGAEMQHITYAHWLPYIVGAEGMRMLGEYSGYDPNVDPGITNVFATAALRFGHSLINPTLRRLNENFTSIPEGDLSLGKAFFAPWRIVKEGGVDPLMRGFFMTPAKRKMPNQNLNTQLTEHLFTSFHAVALDLAAMNVQRSRDHGIPGYNEWRKFCNLSDAQTFDDLRKEISSSLVREKLKKLYGHPGNIDVWVGGILEDQLPGARVGPLFRCILIEQFRRIRDGDRFWYENPSAFKPSQLTQIKQTSLARILCDNGDNINKITKDAFLLPSLQKSSIVSCSEIPSVDLRFWFDSTEGCHFVNDDEDEDPRINEVSNEISNNATEARLEGLESVIQDLQKTVKQLKRRMKSFSHLPNEDYCRDHNGGIRSVGDRWSKDRCTSCECQRESQVTCTTLVCPHLTCSSQRRPENECCPICV</sequence>
<dbReference type="PRINTS" id="PR00457">
    <property type="entry name" value="ANPEROXIDASE"/>
</dbReference>
<evidence type="ECO:0000256" key="10">
    <source>
        <dbReference type="ARBA" id="ARBA00022737"/>
    </source>
</evidence>
<dbReference type="KEGG" id="btab:109029952"/>
<dbReference type="Gene3D" id="6.20.200.20">
    <property type="match status" value="1"/>
</dbReference>
<dbReference type="GO" id="GO:0071944">
    <property type="term" value="C:cell periphery"/>
    <property type="evidence" value="ECO:0007669"/>
    <property type="project" value="UniProtKB-ARBA"/>
</dbReference>
<dbReference type="InterPro" id="IPR019791">
    <property type="entry name" value="Haem_peroxidase_animal"/>
</dbReference>
<comment type="catalytic activity">
    <reaction evidence="19">
        <text>L-lysyl-[collagen] + L-methionyl-[collagen] + H2O2 = [collagen]-L-lysyl-N-S-L-methionyl-[collagen] + 2 H2O + H(+)</text>
        <dbReference type="Rhea" id="RHEA:66020"/>
        <dbReference type="Rhea" id="RHEA-COMP:12751"/>
        <dbReference type="Rhea" id="RHEA-COMP:16949"/>
        <dbReference type="Rhea" id="RHEA-COMP:16951"/>
        <dbReference type="ChEBI" id="CHEBI:15377"/>
        <dbReference type="ChEBI" id="CHEBI:15378"/>
        <dbReference type="ChEBI" id="CHEBI:16044"/>
        <dbReference type="ChEBI" id="CHEBI:16240"/>
        <dbReference type="ChEBI" id="CHEBI:29969"/>
        <dbReference type="ChEBI" id="CHEBI:166867"/>
    </reaction>
    <physiologicalReaction direction="left-to-right" evidence="19">
        <dbReference type="Rhea" id="RHEA:66021"/>
    </physiologicalReaction>
</comment>
<keyword evidence="9 26" id="KW-0732">Signal</keyword>
<dbReference type="SUPFAM" id="SSF48113">
    <property type="entry name" value="Heme-dependent peroxidases"/>
    <property type="match status" value="1"/>
</dbReference>
<dbReference type="InterPro" id="IPR013098">
    <property type="entry name" value="Ig_I-set"/>
</dbReference>
<dbReference type="CDD" id="cd09826">
    <property type="entry name" value="peroxidasin_like"/>
    <property type="match status" value="1"/>
</dbReference>
<keyword evidence="4" id="KW-0964">Secreted</keyword>
<keyword evidence="14" id="KW-0472">Membrane</keyword>
<dbReference type="InterPro" id="IPR003599">
    <property type="entry name" value="Ig_sub"/>
</dbReference>
<dbReference type="InterPro" id="IPR007110">
    <property type="entry name" value="Ig-like_dom"/>
</dbReference>
<keyword evidence="15" id="KW-1015">Disulfide bond</keyword>
<dbReference type="SMART" id="SM00409">
    <property type="entry name" value="IG"/>
    <property type="match status" value="4"/>
</dbReference>
<dbReference type="SMART" id="SM00013">
    <property type="entry name" value="LRRNT"/>
    <property type="match status" value="1"/>
</dbReference>
<gene>
    <name evidence="29" type="ORF">BEMITA_LOCUS5645</name>
</gene>
<dbReference type="InterPro" id="IPR032675">
    <property type="entry name" value="LRR_dom_sf"/>
</dbReference>
<keyword evidence="8 24" id="KW-0479">Metal-binding</keyword>
<dbReference type="Pfam" id="PF03098">
    <property type="entry name" value="An_peroxidase"/>
    <property type="match status" value="1"/>
</dbReference>
<keyword evidence="11" id="KW-0106">Calcium</keyword>
<dbReference type="InterPro" id="IPR036179">
    <property type="entry name" value="Ig-like_dom_sf"/>
</dbReference>
<feature type="binding site" description="axial binding residue" evidence="24">
    <location>
        <position position="1073"/>
    </location>
    <ligand>
        <name>heme b</name>
        <dbReference type="ChEBI" id="CHEBI:60344"/>
    </ligand>
    <ligandPart>
        <name>Fe</name>
        <dbReference type="ChEBI" id="CHEBI:18248"/>
    </ligandPart>
</feature>
<evidence type="ECO:0000256" key="12">
    <source>
        <dbReference type="ARBA" id="ARBA00023002"/>
    </source>
</evidence>
<evidence type="ECO:0000256" key="5">
    <source>
        <dbReference type="ARBA" id="ARBA00022559"/>
    </source>
</evidence>
<organism evidence="29 30">
    <name type="scientific">Bemisia tabaci</name>
    <name type="common">Sweetpotato whitefly</name>
    <name type="synonym">Aleurodes tabaci</name>
    <dbReference type="NCBI Taxonomy" id="7038"/>
    <lineage>
        <taxon>Eukaryota</taxon>
        <taxon>Metazoa</taxon>
        <taxon>Ecdysozoa</taxon>
        <taxon>Arthropoda</taxon>
        <taxon>Hexapoda</taxon>
        <taxon>Insecta</taxon>
        <taxon>Pterygota</taxon>
        <taxon>Neoptera</taxon>
        <taxon>Paraneoptera</taxon>
        <taxon>Hemiptera</taxon>
        <taxon>Sternorrhyncha</taxon>
        <taxon>Aleyrodoidea</taxon>
        <taxon>Aleyrodidae</taxon>
        <taxon>Aleyrodinae</taxon>
        <taxon>Bemisia</taxon>
    </lineage>
</organism>
<accession>A0A9P0A8N3</accession>
<dbReference type="GO" id="GO:0004601">
    <property type="term" value="F:peroxidase activity"/>
    <property type="evidence" value="ECO:0007669"/>
    <property type="project" value="UniProtKB-KW"/>
</dbReference>
<dbReference type="SMART" id="SM00408">
    <property type="entry name" value="IGc2"/>
    <property type="match status" value="4"/>
</dbReference>
<comment type="catalytic activity">
    <reaction evidence="18">
        <text>bromide + H2O2 = hypobromite + H2O</text>
        <dbReference type="Rhea" id="RHEA:66016"/>
        <dbReference type="ChEBI" id="CHEBI:15377"/>
        <dbReference type="ChEBI" id="CHEBI:15858"/>
        <dbReference type="ChEBI" id="CHEBI:16240"/>
        <dbReference type="ChEBI" id="CHEBI:29250"/>
    </reaction>
    <physiologicalReaction direction="left-to-right" evidence="18">
        <dbReference type="Rhea" id="RHEA:66017"/>
    </physiologicalReaction>
</comment>
<evidence type="ECO:0000256" key="9">
    <source>
        <dbReference type="ARBA" id="ARBA00022729"/>
    </source>
</evidence>
<feature type="domain" description="Ig-like" evidence="28">
    <location>
        <begin position="242"/>
        <end position="329"/>
    </location>
</feature>
<comment type="catalytic activity">
    <reaction evidence="20">
        <text>L-lysyl-[collagen] + L-methionyl-[collagen] + hypobromite = [collagen]-L-lysyl-N-S-L-methionyl-[collagen] + bromide + H2O + H(+)</text>
        <dbReference type="Rhea" id="RHEA:66024"/>
        <dbReference type="Rhea" id="RHEA-COMP:12751"/>
        <dbReference type="Rhea" id="RHEA-COMP:16949"/>
        <dbReference type="Rhea" id="RHEA-COMP:16951"/>
        <dbReference type="ChEBI" id="CHEBI:15377"/>
        <dbReference type="ChEBI" id="CHEBI:15378"/>
        <dbReference type="ChEBI" id="CHEBI:15858"/>
        <dbReference type="ChEBI" id="CHEBI:16044"/>
        <dbReference type="ChEBI" id="CHEBI:29250"/>
        <dbReference type="ChEBI" id="CHEBI:29969"/>
        <dbReference type="ChEBI" id="CHEBI:166867"/>
    </reaction>
    <physiologicalReaction direction="left-to-right" evidence="20">
        <dbReference type="Rhea" id="RHEA:66025"/>
    </physiologicalReaction>
</comment>
<evidence type="ECO:0000256" key="23">
    <source>
        <dbReference type="ARBA" id="ARBA00061342"/>
    </source>
</evidence>
<dbReference type="InterPro" id="IPR013783">
    <property type="entry name" value="Ig-like_fold"/>
</dbReference>
<dbReference type="SUPFAM" id="SSF52058">
    <property type="entry name" value="L domain-like"/>
    <property type="match status" value="1"/>
</dbReference>
<evidence type="ECO:0000259" key="27">
    <source>
        <dbReference type="PROSITE" id="PS50184"/>
    </source>
</evidence>
<comment type="cofactor">
    <cofactor evidence="1">
        <name>heme b</name>
        <dbReference type="ChEBI" id="CHEBI:60344"/>
    </cofactor>
</comment>
<dbReference type="PROSITE" id="PS51450">
    <property type="entry name" value="LRR"/>
    <property type="match status" value="2"/>
</dbReference>
<dbReference type="InterPro" id="IPR003598">
    <property type="entry name" value="Ig_sub2"/>
</dbReference>
<feature type="signal peptide" evidence="26">
    <location>
        <begin position="1"/>
        <end position="16"/>
    </location>
</feature>
<evidence type="ECO:0000256" key="21">
    <source>
        <dbReference type="ARBA" id="ARBA00048887"/>
    </source>
</evidence>
<dbReference type="GO" id="GO:0016020">
    <property type="term" value="C:membrane"/>
    <property type="evidence" value="ECO:0007669"/>
    <property type="project" value="UniProtKB-SubCell"/>
</dbReference>
<evidence type="ECO:0000256" key="11">
    <source>
        <dbReference type="ARBA" id="ARBA00022837"/>
    </source>
</evidence>
<keyword evidence="7 24" id="KW-0349">Heme</keyword>
<evidence type="ECO:0000256" key="6">
    <source>
        <dbReference type="ARBA" id="ARBA00022614"/>
    </source>
</evidence>